<dbReference type="PANTHER" id="PTHR10380:SF241">
    <property type="entry name" value="CUTICULAR PROTEIN 47EG-RELATED"/>
    <property type="match status" value="1"/>
</dbReference>
<dbReference type="PROSITE" id="PS00233">
    <property type="entry name" value="CHIT_BIND_RR_1"/>
    <property type="match status" value="1"/>
</dbReference>
<dbReference type="InterPro" id="IPR031311">
    <property type="entry name" value="CHIT_BIND_RR_consensus"/>
</dbReference>
<evidence type="ECO:0000256" key="1">
    <source>
        <dbReference type="ARBA" id="ARBA00022460"/>
    </source>
</evidence>
<dbReference type="InterPro" id="IPR000618">
    <property type="entry name" value="Insect_cuticle"/>
</dbReference>
<evidence type="ECO:0000313" key="3">
    <source>
        <dbReference type="EMBL" id="KAG8235580.1"/>
    </source>
</evidence>
<dbReference type="GO" id="GO:0008010">
    <property type="term" value="F:structural constituent of chitin-based larval cuticle"/>
    <property type="evidence" value="ECO:0007669"/>
    <property type="project" value="TreeGrafter"/>
</dbReference>
<accession>A0A8K0P4H5</accession>
<dbReference type="AlphaFoldDB" id="A0A8K0P4H5"/>
<dbReference type="PANTHER" id="PTHR10380">
    <property type="entry name" value="CUTICLE PROTEIN"/>
    <property type="match status" value="1"/>
</dbReference>
<dbReference type="Pfam" id="PF00379">
    <property type="entry name" value="Chitin_bind_4"/>
    <property type="match status" value="1"/>
</dbReference>
<evidence type="ECO:0000256" key="2">
    <source>
        <dbReference type="PROSITE-ProRule" id="PRU00497"/>
    </source>
</evidence>
<name>A0A8K0P4H5_LADFU</name>
<proteinExistence type="predicted"/>
<dbReference type="InterPro" id="IPR050468">
    <property type="entry name" value="Cuticle_Struct_Prot"/>
</dbReference>
<keyword evidence="4" id="KW-1185">Reference proteome</keyword>
<dbReference type="GO" id="GO:0062129">
    <property type="term" value="C:chitin-based extracellular matrix"/>
    <property type="evidence" value="ECO:0007669"/>
    <property type="project" value="TreeGrafter"/>
</dbReference>
<dbReference type="EMBL" id="KZ308926">
    <property type="protein sequence ID" value="KAG8235580.1"/>
    <property type="molecule type" value="Genomic_DNA"/>
</dbReference>
<reference evidence="3" key="1">
    <citation type="submission" date="2013-04" db="EMBL/GenBank/DDBJ databases">
        <authorList>
            <person name="Qu J."/>
            <person name="Murali S.C."/>
            <person name="Bandaranaike D."/>
            <person name="Bellair M."/>
            <person name="Blankenburg K."/>
            <person name="Chao H."/>
            <person name="Dinh H."/>
            <person name="Doddapaneni H."/>
            <person name="Downs B."/>
            <person name="Dugan-Rocha S."/>
            <person name="Elkadiri S."/>
            <person name="Gnanaolivu R.D."/>
            <person name="Hernandez B."/>
            <person name="Javaid M."/>
            <person name="Jayaseelan J.C."/>
            <person name="Lee S."/>
            <person name="Li M."/>
            <person name="Ming W."/>
            <person name="Munidasa M."/>
            <person name="Muniz J."/>
            <person name="Nguyen L."/>
            <person name="Ongeri F."/>
            <person name="Osuji N."/>
            <person name="Pu L.-L."/>
            <person name="Puazo M."/>
            <person name="Qu C."/>
            <person name="Quiroz J."/>
            <person name="Raj R."/>
            <person name="Weissenberger G."/>
            <person name="Xin Y."/>
            <person name="Zou X."/>
            <person name="Han Y."/>
            <person name="Richards S."/>
            <person name="Worley K."/>
            <person name="Muzny D."/>
            <person name="Gibbs R."/>
        </authorList>
    </citation>
    <scope>NUCLEOTIDE SEQUENCE</scope>
    <source>
        <strain evidence="3">Sampled in the wild</strain>
    </source>
</reference>
<protein>
    <recommendedName>
        <fullName evidence="5">Cuticle protein</fullName>
    </recommendedName>
</protein>
<dbReference type="OrthoDB" id="6379191at2759"/>
<organism evidence="3 4">
    <name type="scientific">Ladona fulva</name>
    <name type="common">Scarce chaser dragonfly</name>
    <name type="synonym">Libellula fulva</name>
    <dbReference type="NCBI Taxonomy" id="123851"/>
    <lineage>
        <taxon>Eukaryota</taxon>
        <taxon>Metazoa</taxon>
        <taxon>Ecdysozoa</taxon>
        <taxon>Arthropoda</taxon>
        <taxon>Hexapoda</taxon>
        <taxon>Insecta</taxon>
        <taxon>Pterygota</taxon>
        <taxon>Palaeoptera</taxon>
        <taxon>Odonata</taxon>
        <taxon>Epiprocta</taxon>
        <taxon>Anisoptera</taxon>
        <taxon>Libelluloidea</taxon>
        <taxon>Libellulidae</taxon>
        <taxon>Ladona</taxon>
    </lineage>
</organism>
<reference evidence="3" key="2">
    <citation type="submission" date="2017-10" db="EMBL/GenBank/DDBJ databases">
        <title>Ladona fulva Genome sequencing and assembly.</title>
        <authorList>
            <person name="Murali S."/>
            <person name="Richards S."/>
            <person name="Bandaranaike D."/>
            <person name="Bellair M."/>
            <person name="Blankenburg K."/>
            <person name="Chao H."/>
            <person name="Dinh H."/>
            <person name="Doddapaneni H."/>
            <person name="Dugan-Rocha S."/>
            <person name="Elkadiri S."/>
            <person name="Gnanaolivu R."/>
            <person name="Hernandez B."/>
            <person name="Skinner E."/>
            <person name="Javaid M."/>
            <person name="Lee S."/>
            <person name="Li M."/>
            <person name="Ming W."/>
            <person name="Munidasa M."/>
            <person name="Muniz J."/>
            <person name="Nguyen L."/>
            <person name="Hughes D."/>
            <person name="Osuji N."/>
            <person name="Pu L.-L."/>
            <person name="Puazo M."/>
            <person name="Qu C."/>
            <person name="Quiroz J."/>
            <person name="Raj R."/>
            <person name="Weissenberger G."/>
            <person name="Xin Y."/>
            <person name="Zou X."/>
            <person name="Han Y."/>
            <person name="Worley K."/>
            <person name="Muzny D."/>
            <person name="Gibbs R."/>
        </authorList>
    </citation>
    <scope>NUCLEOTIDE SEQUENCE</scope>
    <source>
        <strain evidence="3">Sampled in the wild</strain>
    </source>
</reference>
<dbReference type="PROSITE" id="PS51155">
    <property type="entry name" value="CHIT_BIND_RR_2"/>
    <property type="match status" value="1"/>
</dbReference>
<dbReference type="Proteomes" id="UP000792457">
    <property type="component" value="Unassembled WGS sequence"/>
</dbReference>
<gene>
    <name evidence="3" type="ORF">J437_LFUL015435</name>
</gene>
<comment type="caution">
    <text evidence="3">The sequence shown here is derived from an EMBL/GenBank/DDBJ whole genome shotgun (WGS) entry which is preliminary data.</text>
</comment>
<evidence type="ECO:0008006" key="5">
    <source>
        <dbReference type="Google" id="ProtNLM"/>
    </source>
</evidence>
<evidence type="ECO:0000313" key="4">
    <source>
        <dbReference type="Proteomes" id="UP000792457"/>
    </source>
</evidence>
<sequence length="76" mass="8497">MDLWTLFYKTANGITAEESGQVKNAGNEELEAMVAQGSYSYTSPEGVLVQMQYIADENGFQPIKNLDYSTRGKRIQ</sequence>
<keyword evidence="1 2" id="KW-0193">Cuticle</keyword>